<sequence>MRPPAPTRLTAAAVALLGLLAAVPALGQSPGPQEPEHEQDREQRWLIPADDGSGRLMRTIVYRPPGETPRRLLVINHGAPTSGAASAPQPRFANAAPWFVARGYVVVVPQRRGYGATGGRQNESYGHCDNADFLGAGREGARDIAAAVAFMRQQPFVRPDGTVIAGHSAGGWATLAYAGRNPPGVVAMLNFAGGRGGWRDNLPNYNCAPDNLVRAAGEYGRTARVPSLWIYAENDSFFGPALSRRMVDAYRNAGGIATYVLTPPFGQDGHSLFVARSGVAVWSPTVKIFLDRHP</sequence>
<dbReference type="GO" id="GO:0006508">
    <property type="term" value="P:proteolysis"/>
    <property type="evidence" value="ECO:0007669"/>
    <property type="project" value="InterPro"/>
</dbReference>
<dbReference type="Gene3D" id="3.40.50.1820">
    <property type="entry name" value="alpha/beta hydrolase"/>
    <property type="match status" value="1"/>
</dbReference>
<dbReference type="RefSeq" id="WP_147848108.1">
    <property type="nucleotide sequence ID" value="NZ_VDUZ01000018.1"/>
</dbReference>
<accession>A0A5C8PLP0</accession>
<dbReference type="EMBL" id="VDUZ01000018">
    <property type="protein sequence ID" value="TXL74429.1"/>
    <property type="molecule type" value="Genomic_DNA"/>
</dbReference>
<organism evidence="4 5">
    <name type="scientific">Vineibacter terrae</name>
    <dbReference type="NCBI Taxonomy" id="2586908"/>
    <lineage>
        <taxon>Bacteria</taxon>
        <taxon>Pseudomonadati</taxon>
        <taxon>Pseudomonadota</taxon>
        <taxon>Alphaproteobacteria</taxon>
        <taxon>Hyphomicrobiales</taxon>
        <taxon>Vineibacter</taxon>
    </lineage>
</organism>
<dbReference type="PANTHER" id="PTHR22946">
    <property type="entry name" value="DIENELACTONE HYDROLASE DOMAIN-CONTAINING PROTEIN-RELATED"/>
    <property type="match status" value="1"/>
</dbReference>
<protein>
    <submittedName>
        <fullName evidence="4">Alpha/beta fold hydrolase</fullName>
    </submittedName>
</protein>
<dbReference type="OrthoDB" id="7839439at2"/>
<dbReference type="SUPFAM" id="SSF53474">
    <property type="entry name" value="alpha/beta-Hydrolases"/>
    <property type="match status" value="1"/>
</dbReference>
<feature type="domain" description="Peptidase S9 prolyl oligopeptidase catalytic" evidence="3">
    <location>
        <begin position="91"/>
        <end position="182"/>
    </location>
</feature>
<evidence type="ECO:0000313" key="4">
    <source>
        <dbReference type="EMBL" id="TXL74429.1"/>
    </source>
</evidence>
<feature type="signal peptide" evidence="2">
    <location>
        <begin position="1"/>
        <end position="27"/>
    </location>
</feature>
<keyword evidence="1 4" id="KW-0378">Hydrolase</keyword>
<dbReference type="InterPro" id="IPR029058">
    <property type="entry name" value="AB_hydrolase_fold"/>
</dbReference>
<dbReference type="GO" id="GO:0008236">
    <property type="term" value="F:serine-type peptidase activity"/>
    <property type="evidence" value="ECO:0007669"/>
    <property type="project" value="InterPro"/>
</dbReference>
<dbReference type="PANTHER" id="PTHR22946:SF9">
    <property type="entry name" value="POLYKETIDE TRANSFERASE AF380"/>
    <property type="match status" value="1"/>
</dbReference>
<gene>
    <name evidence="4" type="ORF">FHP25_16825</name>
</gene>
<proteinExistence type="predicted"/>
<evidence type="ECO:0000256" key="1">
    <source>
        <dbReference type="ARBA" id="ARBA00022801"/>
    </source>
</evidence>
<feature type="chain" id="PRO_5023012388" evidence="2">
    <location>
        <begin position="28"/>
        <end position="294"/>
    </location>
</feature>
<dbReference type="GO" id="GO:0052689">
    <property type="term" value="F:carboxylic ester hydrolase activity"/>
    <property type="evidence" value="ECO:0007669"/>
    <property type="project" value="UniProtKB-ARBA"/>
</dbReference>
<keyword evidence="5" id="KW-1185">Reference proteome</keyword>
<keyword evidence="2" id="KW-0732">Signal</keyword>
<dbReference type="InterPro" id="IPR001375">
    <property type="entry name" value="Peptidase_S9_cat"/>
</dbReference>
<dbReference type="Proteomes" id="UP000321638">
    <property type="component" value="Unassembled WGS sequence"/>
</dbReference>
<comment type="caution">
    <text evidence="4">The sequence shown here is derived from an EMBL/GenBank/DDBJ whole genome shotgun (WGS) entry which is preliminary data.</text>
</comment>
<evidence type="ECO:0000259" key="3">
    <source>
        <dbReference type="Pfam" id="PF00326"/>
    </source>
</evidence>
<name>A0A5C8PLP0_9HYPH</name>
<reference evidence="4 5" key="1">
    <citation type="submission" date="2019-06" db="EMBL/GenBank/DDBJ databases">
        <title>New taxonomy in bacterial strain CC-CFT640, isolated from vineyard.</title>
        <authorList>
            <person name="Lin S.-Y."/>
            <person name="Tsai C.-F."/>
            <person name="Young C.-C."/>
        </authorList>
    </citation>
    <scope>NUCLEOTIDE SEQUENCE [LARGE SCALE GENOMIC DNA]</scope>
    <source>
        <strain evidence="4 5">CC-CFT640</strain>
    </source>
</reference>
<dbReference type="InterPro" id="IPR050261">
    <property type="entry name" value="FrsA_esterase"/>
</dbReference>
<evidence type="ECO:0000313" key="5">
    <source>
        <dbReference type="Proteomes" id="UP000321638"/>
    </source>
</evidence>
<dbReference type="Pfam" id="PF00326">
    <property type="entry name" value="Peptidase_S9"/>
    <property type="match status" value="1"/>
</dbReference>
<evidence type="ECO:0000256" key="2">
    <source>
        <dbReference type="SAM" id="SignalP"/>
    </source>
</evidence>
<dbReference type="AlphaFoldDB" id="A0A5C8PLP0"/>